<dbReference type="GO" id="GO:0071978">
    <property type="term" value="P:bacterial-type flagellum-dependent swarming motility"/>
    <property type="evidence" value="ECO:0007669"/>
    <property type="project" value="TreeGrafter"/>
</dbReference>
<dbReference type="Pfam" id="PF22692">
    <property type="entry name" value="LlgE_F_G_D1"/>
    <property type="match status" value="1"/>
</dbReference>
<dbReference type="InterPro" id="IPR020013">
    <property type="entry name" value="Flagellar_FlgE/F/G"/>
</dbReference>
<evidence type="ECO:0000259" key="5">
    <source>
        <dbReference type="Pfam" id="PF22692"/>
    </source>
</evidence>
<dbReference type="InterPro" id="IPR053967">
    <property type="entry name" value="LlgE_F_G-like_D1"/>
</dbReference>
<keyword evidence="6" id="KW-0969">Cilium</keyword>
<dbReference type="Proteomes" id="UP000315343">
    <property type="component" value="Unassembled WGS sequence"/>
</dbReference>
<keyword evidence="2" id="KW-0975">Bacterial flagellum</keyword>
<evidence type="ECO:0000259" key="4">
    <source>
        <dbReference type="Pfam" id="PF06429"/>
    </source>
</evidence>
<feature type="domain" description="Flagellar hook protein FlgE/F/G-like D1" evidence="5">
    <location>
        <begin position="89"/>
        <end position="146"/>
    </location>
</feature>
<dbReference type="PANTHER" id="PTHR30435:SF19">
    <property type="entry name" value="FLAGELLAR BASAL-BODY ROD PROTEIN FLGG"/>
    <property type="match status" value="1"/>
</dbReference>
<name>A0A562J697_9FIRM</name>
<keyword evidence="6" id="KW-0966">Cell projection</keyword>
<organism evidence="6 7">
    <name type="scientific">Sedimentibacter saalensis</name>
    <dbReference type="NCBI Taxonomy" id="130788"/>
    <lineage>
        <taxon>Bacteria</taxon>
        <taxon>Bacillati</taxon>
        <taxon>Bacillota</taxon>
        <taxon>Tissierellia</taxon>
        <taxon>Sedimentibacter</taxon>
    </lineage>
</organism>
<dbReference type="SUPFAM" id="SSF117143">
    <property type="entry name" value="Flagellar hook protein flgE"/>
    <property type="match status" value="1"/>
</dbReference>
<sequence>MIKAYYTAVNGATSNQNYLDVISNNMANIQTEGFKKSKAEFSDLMYTNIRGPEGENTEMKSGSGSRINKVDVMFNQGAMYSTGGKTDFAIAGDGYFAVQFEEENLYTRGGSFQVTNIDDENYLTYQGGFVLNSEEEPIILENTDDNIDVGVFEFMNNSDLMQAGNNLFRIANEDAEYSLSENSRVMKGFLESSNVDLAEEMVKLIQIQRSFQLNSNVIQTADEIEQTINSLKS</sequence>
<dbReference type="OrthoDB" id="9804559at2"/>
<dbReference type="RefSeq" id="WP_145084758.1">
    <property type="nucleotide sequence ID" value="NZ_DAMBUX010000002.1"/>
</dbReference>
<keyword evidence="7" id="KW-1185">Reference proteome</keyword>
<dbReference type="PANTHER" id="PTHR30435">
    <property type="entry name" value="FLAGELLAR PROTEIN"/>
    <property type="match status" value="1"/>
</dbReference>
<proteinExistence type="inferred from homology"/>
<evidence type="ECO:0000313" key="7">
    <source>
        <dbReference type="Proteomes" id="UP000315343"/>
    </source>
</evidence>
<evidence type="ECO:0000256" key="1">
    <source>
        <dbReference type="ARBA" id="ARBA00009677"/>
    </source>
</evidence>
<feature type="domain" description="Flagellar basal body rod protein N-terminal" evidence="3">
    <location>
        <begin position="6"/>
        <end position="35"/>
    </location>
</feature>
<dbReference type="GO" id="GO:0009425">
    <property type="term" value="C:bacterial-type flagellum basal body"/>
    <property type="evidence" value="ECO:0007669"/>
    <property type="project" value="UniProtKB-SubCell"/>
</dbReference>
<evidence type="ECO:0000256" key="2">
    <source>
        <dbReference type="RuleBase" id="RU362116"/>
    </source>
</evidence>
<dbReference type="NCBIfam" id="TIGR03506">
    <property type="entry name" value="FlgEFG_subfam"/>
    <property type="match status" value="1"/>
</dbReference>
<feature type="domain" description="Flagellar basal-body/hook protein C-terminal" evidence="4">
    <location>
        <begin position="187"/>
        <end position="231"/>
    </location>
</feature>
<dbReference type="InterPro" id="IPR010930">
    <property type="entry name" value="Flg_bb/hook_C_dom"/>
</dbReference>
<protein>
    <submittedName>
        <fullName evidence="6">Flagellar basal-body rod protein FlgG</fullName>
    </submittedName>
</protein>
<evidence type="ECO:0000259" key="3">
    <source>
        <dbReference type="Pfam" id="PF00460"/>
    </source>
</evidence>
<comment type="subcellular location">
    <subcellularLocation>
        <location evidence="2">Bacterial flagellum basal body</location>
    </subcellularLocation>
</comment>
<accession>A0A562J697</accession>
<evidence type="ECO:0000313" key="6">
    <source>
        <dbReference type="EMBL" id="TWH78722.1"/>
    </source>
</evidence>
<keyword evidence="6" id="KW-0282">Flagellum</keyword>
<comment type="similarity">
    <text evidence="1 2">Belongs to the flagella basal body rod proteins family.</text>
</comment>
<dbReference type="Pfam" id="PF06429">
    <property type="entry name" value="Flg_bbr_C"/>
    <property type="match status" value="1"/>
</dbReference>
<dbReference type="InterPro" id="IPR001444">
    <property type="entry name" value="Flag_bb_rod_N"/>
</dbReference>
<comment type="caution">
    <text evidence="6">The sequence shown here is derived from an EMBL/GenBank/DDBJ whole genome shotgun (WGS) entry which is preliminary data.</text>
</comment>
<gene>
    <name evidence="6" type="ORF">LY60_02750</name>
</gene>
<dbReference type="InterPro" id="IPR037925">
    <property type="entry name" value="FlgE/F/G-like"/>
</dbReference>
<dbReference type="EMBL" id="VLKH01000008">
    <property type="protein sequence ID" value="TWH78722.1"/>
    <property type="molecule type" value="Genomic_DNA"/>
</dbReference>
<dbReference type="Pfam" id="PF00460">
    <property type="entry name" value="Flg_bb_rod"/>
    <property type="match status" value="1"/>
</dbReference>
<dbReference type="AlphaFoldDB" id="A0A562J697"/>
<reference evidence="6 7" key="1">
    <citation type="submission" date="2019-07" db="EMBL/GenBank/DDBJ databases">
        <title>Genomic Encyclopedia of Type Strains, Phase I: the one thousand microbial genomes (KMG-I) project.</title>
        <authorList>
            <person name="Kyrpides N."/>
        </authorList>
    </citation>
    <scope>NUCLEOTIDE SEQUENCE [LARGE SCALE GENOMIC DNA]</scope>
    <source>
        <strain evidence="6 7">DSM 13558</strain>
    </source>
</reference>